<dbReference type="OrthoDB" id="165488at2"/>
<evidence type="ECO:0000256" key="1">
    <source>
        <dbReference type="PROSITE-ProRule" id="PRU00325"/>
    </source>
</evidence>
<accession>A0A160T231</accession>
<evidence type="ECO:0000313" key="3">
    <source>
        <dbReference type="EMBL" id="CUS03694.2"/>
    </source>
</evidence>
<keyword evidence="1" id="KW-0479">Metal-binding</keyword>
<organism evidence="3 4">
    <name type="scientific">Candidatus Promineifilum breve</name>
    <dbReference type="NCBI Taxonomy" id="1806508"/>
    <lineage>
        <taxon>Bacteria</taxon>
        <taxon>Bacillati</taxon>
        <taxon>Chloroflexota</taxon>
        <taxon>Ardenticatenia</taxon>
        <taxon>Candidatus Promineifilales</taxon>
        <taxon>Candidatus Promineifilaceae</taxon>
        <taxon>Candidatus Promineifilum</taxon>
    </lineage>
</organism>
<protein>
    <recommendedName>
        <fullName evidence="2">SWIM-type domain-containing protein</fullName>
    </recommendedName>
</protein>
<dbReference type="AlphaFoldDB" id="A0A160T231"/>
<dbReference type="InterPro" id="IPR007527">
    <property type="entry name" value="Znf_SWIM"/>
</dbReference>
<gene>
    <name evidence="3" type="ORF">CFX0092_A1816</name>
</gene>
<sequence>MDYGMIGKIEKAKIYAAERDERIHFQSLQVSILGENDATHQVKYDDGHWDCDCNYFVSHQVCSHTMAMERILGSMVELGVPA</sequence>
<keyword evidence="4" id="KW-1185">Reference proteome</keyword>
<evidence type="ECO:0000313" key="4">
    <source>
        <dbReference type="Proteomes" id="UP000215027"/>
    </source>
</evidence>
<dbReference type="KEGG" id="pbf:CFX0092_A1816"/>
<dbReference type="PROSITE" id="PS50966">
    <property type="entry name" value="ZF_SWIM"/>
    <property type="match status" value="1"/>
</dbReference>
<keyword evidence="1" id="KW-0862">Zinc</keyword>
<keyword evidence="1" id="KW-0863">Zinc-finger</keyword>
<proteinExistence type="predicted"/>
<feature type="domain" description="SWIM-type" evidence="2">
    <location>
        <begin position="40"/>
        <end position="73"/>
    </location>
</feature>
<dbReference type="Proteomes" id="UP000215027">
    <property type="component" value="Chromosome I"/>
</dbReference>
<evidence type="ECO:0000259" key="2">
    <source>
        <dbReference type="PROSITE" id="PS50966"/>
    </source>
</evidence>
<name>A0A160T231_9CHLR</name>
<dbReference type="EMBL" id="LN890655">
    <property type="protein sequence ID" value="CUS03694.2"/>
    <property type="molecule type" value="Genomic_DNA"/>
</dbReference>
<dbReference type="GO" id="GO:0008270">
    <property type="term" value="F:zinc ion binding"/>
    <property type="evidence" value="ECO:0007669"/>
    <property type="project" value="UniProtKB-KW"/>
</dbReference>
<reference evidence="3" key="1">
    <citation type="submission" date="2016-01" db="EMBL/GenBank/DDBJ databases">
        <authorList>
            <person name="Mcilroy J.S."/>
            <person name="Karst M S."/>
            <person name="Albertsen M."/>
        </authorList>
    </citation>
    <scope>NUCLEOTIDE SEQUENCE</scope>
    <source>
        <strain evidence="3">Cfx-K</strain>
    </source>
</reference>